<sequence length="927" mass="96393">MKKDYNNYRKEKQRFSIIKVSGKTTSVLVGLTIFGGLLLDAPNAKADTTNNDYTVSIDASAVSTVDKSKEVTLSSTSNEAKDTTSANETTSSSQSGNTTNAVNTQATSTTTDTNKQNNVEANNTTASNTSADSNVATTNEVVNASNVETPTNKRVRRSVLATTNSTTLNSNGQDRDSGTVVTPKKVSPDGVSMIQIGGEKPAVPSGGYLVTMNVTFKSRQGSIHVSNLPLQINGVDTTKAGNIYFITGISNIDLDTTGVNYTIYLVTKNTTSGADYVLTNDNIVLPGATAADTAQPDLPNNDEGYVSLVTSVNTTKTSNNLVKNIVIEVADAPILTDAAKAGIVVRKKDTLKVGDYVTNAGQIPLVTWGKAPNTSNVGNQKATIQGTYNGGLTSWTYGGTTKVQSQEFNVEVTDADALFTTFRGSQSTKYSNNYKYASADKRAAFDTAQKNAATAYAQHSTSQADIDAAKVALEKAIADLDGDQNIANIDGFKTSAKDAIDKLENLNDAQKAAAKEAVDSATTPDGVTAAQNTATSLDGKMSDLSNSVADVDATKASENYTDASEAAKKAYDDAVAAAQAITDKASGTNADANAVVAAKKAVEAAKAGLDGSTNLDNARTAAKDAIDKLENLNDAQKAAAKEAVDKASSVADVTTAQGTATGLDTDMSNLKNVANAAESAKSEVNYTNADEDVKAAYDKAVADAQAILDKAKGTNEDSAAVKAAEEAIANAKTKLNGSDKLANQKTVAQEVINGLENLNDAQKAAFNKNVDNATTPQLVEQVLAEAKTVDAAMAQLRQEIALSDQIKGTSKYTNASTDLKGKYDNLLAVAAELVSKNGIDANLATVQDLVNELKAAKLALDGVDAKAEGSVSANKASQSKANISTPKTATLPQTGETKENTSIVGAMLATVAGVFGLGLARRKKEDK</sequence>
<dbReference type="SUPFAM" id="SSF46997">
    <property type="entry name" value="Bacterial immunoglobulin/albumin-binding domains"/>
    <property type="match status" value="6"/>
</dbReference>
<feature type="compositionally biased region" description="Low complexity" evidence="6">
    <location>
        <begin position="162"/>
        <end position="171"/>
    </location>
</feature>
<keyword evidence="7" id="KW-0472">Membrane</keyword>
<evidence type="ECO:0000256" key="7">
    <source>
        <dbReference type="SAM" id="Phobius"/>
    </source>
</evidence>
<feature type="region of interest" description="Disordered" evidence="6">
    <location>
        <begin position="869"/>
        <end position="897"/>
    </location>
</feature>
<dbReference type="EMBL" id="WKKX01000065">
    <property type="protein sequence ID" value="MSE07690.1"/>
    <property type="molecule type" value="Genomic_DNA"/>
</dbReference>
<dbReference type="InterPro" id="IPR020840">
    <property type="entry name" value="Extracell_matrix-bd_GA"/>
</dbReference>
<dbReference type="Gene3D" id="1.20.120.1850">
    <property type="entry name" value="Ebh helix bundles repeating unit (S and A modules)"/>
    <property type="match status" value="2"/>
</dbReference>
<dbReference type="AlphaFoldDB" id="A0A7X2SRI6"/>
<feature type="region of interest" description="Disordered" evidence="6">
    <location>
        <begin position="67"/>
        <end position="186"/>
    </location>
</feature>
<dbReference type="PROSITE" id="PS50847">
    <property type="entry name" value="GRAM_POS_ANCHORING"/>
    <property type="match status" value="1"/>
</dbReference>
<dbReference type="InterPro" id="IPR009063">
    <property type="entry name" value="Ig/albumin-bd_sf"/>
</dbReference>
<evidence type="ECO:0000313" key="9">
    <source>
        <dbReference type="EMBL" id="MSE07690.1"/>
    </source>
</evidence>
<keyword evidence="7" id="KW-1133">Transmembrane helix</keyword>
<feature type="coiled-coil region" evidence="5">
    <location>
        <begin position="493"/>
        <end position="520"/>
    </location>
</feature>
<evidence type="ECO:0000256" key="1">
    <source>
        <dbReference type="ARBA" id="ARBA00022512"/>
    </source>
</evidence>
<feature type="compositionally biased region" description="Polar residues" evidence="6">
    <location>
        <begin position="871"/>
        <end position="897"/>
    </location>
</feature>
<dbReference type="InterPro" id="IPR002988">
    <property type="entry name" value="GA_module"/>
</dbReference>
<dbReference type="NCBIfam" id="TIGR01167">
    <property type="entry name" value="LPXTG_anchor"/>
    <property type="match status" value="1"/>
</dbReference>
<evidence type="ECO:0000259" key="8">
    <source>
        <dbReference type="PROSITE" id="PS50847"/>
    </source>
</evidence>
<feature type="compositionally biased region" description="Low complexity" evidence="6">
    <location>
        <begin position="87"/>
        <end position="118"/>
    </location>
</feature>
<keyword evidence="7" id="KW-0812">Transmembrane</keyword>
<dbReference type="Pfam" id="PF01468">
    <property type="entry name" value="GA"/>
    <property type="match status" value="3"/>
</dbReference>
<dbReference type="Pfam" id="PF00746">
    <property type="entry name" value="Gram_pos_anchor"/>
    <property type="match status" value="1"/>
</dbReference>
<keyword evidence="2" id="KW-0964">Secreted</keyword>
<dbReference type="SMART" id="SM00844">
    <property type="entry name" value="GA"/>
    <property type="match status" value="3"/>
</dbReference>
<feature type="compositionally biased region" description="Polar residues" evidence="6">
    <location>
        <begin position="67"/>
        <end position="86"/>
    </location>
</feature>
<evidence type="ECO:0000313" key="10">
    <source>
        <dbReference type="Proteomes" id="UP000467635"/>
    </source>
</evidence>
<feature type="domain" description="Gram-positive cocci surface proteins LPxTG" evidence="8">
    <location>
        <begin position="891"/>
        <end position="927"/>
    </location>
</feature>
<proteinExistence type="predicted"/>
<evidence type="ECO:0000256" key="4">
    <source>
        <dbReference type="ARBA" id="ARBA00023088"/>
    </source>
</evidence>
<accession>A0A7X2SRI6</accession>
<evidence type="ECO:0000256" key="2">
    <source>
        <dbReference type="ARBA" id="ARBA00022525"/>
    </source>
</evidence>
<feature type="coiled-coil region" evidence="5">
    <location>
        <begin position="615"/>
        <end position="646"/>
    </location>
</feature>
<evidence type="ECO:0000256" key="3">
    <source>
        <dbReference type="ARBA" id="ARBA00022729"/>
    </source>
</evidence>
<dbReference type="Gene3D" id="1.20.5.420">
    <property type="entry name" value="Immunoglobulin FC, subunit C"/>
    <property type="match status" value="4"/>
</dbReference>
<feature type="transmembrane region" description="Helical" evidence="7">
    <location>
        <begin position="902"/>
        <end position="920"/>
    </location>
</feature>
<keyword evidence="1" id="KW-0134">Cell wall</keyword>
<keyword evidence="4" id="KW-0572">Peptidoglycan-anchor</keyword>
<dbReference type="Pfam" id="PF07554">
    <property type="entry name" value="FIVAR"/>
    <property type="match status" value="3"/>
</dbReference>
<keyword evidence="3" id="KW-0732">Signal</keyword>
<keyword evidence="5" id="KW-0175">Coiled coil</keyword>
<organism evidence="9 10">
    <name type="scientific">Ligilactobacillus salivarius</name>
    <dbReference type="NCBI Taxonomy" id="1624"/>
    <lineage>
        <taxon>Bacteria</taxon>
        <taxon>Bacillati</taxon>
        <taxon>Bacillota</taxon>
        <taxon>Bacilli</taxon>
        <taxon>Lactobacillales</taxon>
        <taxon>Lactobacillaceae</taxon>
        <taxon>Ligilactobacillus</taxon>
    </lineage>
</organism>
<gene>
    <name evidence="9" type="ORF">GKC33_02810</name>
</gene>
<protein>
    <submittedName>
        <fullName evidence="9">LPXTG cell wall anchor domain-containing protein</fullName>
    </submittedName>
</protein>
<comment type="caution">
    <text evidence="9">The sequence shown here is derived from an EMBL/GenBank/DDBJ whole genome shotgun (WGS) entry which is preliminary data.</text>
</comment>
<dbReference type="Proteomes" id="UP000467635">
    <property type="component" value="Unassembled WGS sequence"/>
</dbReference>
<evidence type="ECO:0000256" key="6">
    <source>
        <dbReference type="SAM" id="MobiDB-lite"/>
    </source>
</evidence>
<dbReference type="InterPro" id="IPR019931">
    <property type="entry name" value="LPXTG_anchor"/>
</dbReference>
<evidence type="ECO:0000256" key="5">
    <source>
        <dbReference type="SAM" id="Coils"/>
    </source>
</evidence>
<reference evidence="9 10" key="1">
    <citation type="submission" date="2019-11" db="EMBL/GenBank/DDBJ databases">
        <title>Draft Genome Sequence of Plant Growth-Promoting Rhizosphere-Associated Bacteria.</title>
        <authorList>
            <person name="Vasilyev I.Y."/>
            <person name="Radchenko V."/>
            <person name="Ilnitskaya E.V."/>
        </authorList>
    </citation>
    <scope>NUCLEOTIDE SEQUENCE [LARGE SCALE GENOMIC DNA]</scope>
    <source>
        <strain evidence="9 10">VRA_01-1sq_f</strain>
    </source>
</reference>
<feature type="compositionally biased region" description="Polar residues" evidence="6">
    <location>
        <begin position="119"/>
        <end position="152"/>
    </location>
</feature>
<name>A0A7X2SRI6_9LACO</name>